<dbReference type="InterPro" id="IPR008271">
    <property type="entry name" value="Ser/Thr_kinase_AS"/>
</dbReference>
<dbReference type="GO" id="GO:0044773">
    <property type="term" value="P:mitotic DNA damage checkpoint signaling"/>
    <property type="evidence" value="ECO:0007669"/>
    <property type="project" value="TreeGrafter"/>
</dbReference>
<proteinExistence type="predicted"/>
<dbReference type="SMART" id="SM00220">
    <property type="entry name" value="S_TKc"/>
    <property type="match status" value="1"/>
</dbReference>
<comment type="subunit">
    <text evidence="1">Monomer.</text>
</comment>
<evidence type="ECO:0000256" key="2">
    <source>
        <dbReference type="ARBA" id="ARBA00022741"/>
    </source>
</evidence>
<accession>A0A8S1K4M8</accession>
<dbReference type="GO" id="GO:0005634">
    <property type="term" value="C:nucleus"/>
    <property type="evidence" value="ECO:0007669"/>
    <property type="project" value="TreeGrafter"/>
</dbReference>
<name>A0A8S1K4M8_PARPR</name>
<feature type="region of interest" description="Disordered" evidence="4">
    <location>
        <begin position="400"/>
        <end position="443"/>
    </location>
</feature>
<dbReference type="GO" id="GO:0005524">
    <property type="term" value="F:ATP binding"/>
    <property type="evidence" value="ECO:0007669"/>
    <property type="project" value="UniProtKB-KW"/>
</dbReference>
<evidence type="ECO:0000259" key="5">
    <source>
        <dbReference type="PROSITE" id="PS50011"/>
    </source>
</evidence>
<keyword evidence="2" id="KW-0547">Nucleotide-binding</keyword>
<comment type="caution">
    <text evidence="6">The sequence shown here is derived from an EMBL/GenBank/DDBJ whole genome shotgun (WGS) entry which is preliminary data.</text>
</comment>
<dbReference type="PROSITE" id="PS00108">
    <property type="entry name" value="PROTEIN_KINASE_ST"/>
    <property type="match status" value="1"/>
</dbReference>
<organism evidence="6 7">
    <name type="scientific">Paramecium primaurelia</name>
    <dbReference type="NCBI Taxonomy" id="5886"/>
    <lineage>
        <taxon>Eukaryota</taxon>
        <taxon>Sar</taxon>
        <taxon>Alveolata</taxon>
        <taxon>Ciliophora</taxon>
        <taxon>Intramacronucleata</taxon>
        <taxon>Oligohymenophorea</taxon>
        <taxon>Peniculida</taxon>
        <taxon>Parameciidae</taxon>
        <taxon>Paramecium</taxon>
    </lineage>
</organism>
<evidence type="ECO:0000256" key="4">
    <source>
        <dbReference type="SAM" id="MobiDB-lite"/>
    </source>
</evidence>
<sequence length="478" mass="56376">MIKITKHLRLRLNYSTILDDQSKFYIKPIEGFELIDFSGEFLIQKDGKLKNKLLQFSQHILIYSRKKYINILNATLLVIFDKNNEIEGLKLTKSGTSLEIYQRPHKLYEYIRKYCIQREISDRYKITQTVYYGSNATFLKLESSLDPNVVYVAKIYEKQNLISEEQKQSLKKEVQILRTINHSHISNLIEIFEDDELIFLIQEELKGESLQTTLEKQQKFDENQIKQIMKPLFECVSNLHDNNIFHRDIKPQNIIYRTQLDYTEPCLIDFSLADFWNKNGRYLFTRCGSIGYVAPEVLQDKRYVLNIDVYSLGIVIYILVTLKHPFEDQDKNKMIQKNYHGKIDFTNVQCSQILMDLLTKCLEADYTKRLNCKEALKHQFFLNKIPKVLSFKIKDNRKPSLIRTPRSQNKQHSISRFSNDSGNSLNLSQSPSSIDSDRHSSSKIKQNNVLPEINIFRPKSKYFQTRKSQYDPSTNRIE</sequence>
<dbReference type="InterPro" id="IPR000719">
    <property type="entry name" value="Prot_kinase_dom"/>
</dbReference>
<dbReference type="OMA" id="QHILIYS"/>
<dbReference type="FunFam" id="1.10.510.10:FF:000571">
    <property type="entry name" value="Maternal embryonic leucine zipper kinase"/>
    <property type="match status" value="1"/>
</dbReference>
<protein>
    <recommendedName>
        <fullName evidence="5">Protein kinase domain-containing protein</fullName>
    </recommendedName>
</protein>
<evidence type="ECO:0000313" key="7">
    <source>
        <dbReference type="Proteomes" id="UP000688137"/>
    </source>
</evidence>
<dbReference type="PANTHER" id="PTHR44167">
    <property type="entry name" value="OVARIAN-SPECIFIC SERINE/THREONINE-PROTEIN KINASE LOK-RELATED"/>
    <property type="match status" value="1"/>
</dbReference>
<dbReference type="Pfam" id="PF00069">
    <property type="entry name" value="Pkinase"/>
    <property type="match status" value="1"/>
</dbReference>
<dbReference type="Proteomes" id="UP000688137">
    <property type="component" value="Unassembled WGS sequence"/>
</dbReference>
<dbReference type="GO" id="GO:0004674">
    <property type="term" value="F:protein serine/threonine kinase activity"/>
    <property type="evidence" value="ECO:0007669"/>
    <property type="project" value="TreeGrafter"/>
</dbReference>
<reference evidence="6" key="1">
    <citation type="submission" date="2021-01" db="EMBL/GenBank/DDBJ databases">
        <authorList>
            <consortium name="Genoscope - CEA"/>
            <person name="William W."/>
        </authorList>
    </citation>
    <scope>NUCLEOTIDE SEQUENCE</scope>
</reference>
<evidence type="ECO:0000256" key="3">
    <source>
        <dbReference type="ARBA" id="ARBA00022840"/>
    </source>
</evidence>
<dbReference type="EMBL" id="CAJJDM010000010">
    <property type="protein sequence ID" value="CAD8049333.1"/>
    <property type="molecule type" value="Genomic_DNA"/>
</dbReference>
<feature type="compositionally biased region" description="Polar residues" evidence="4">
    <location>
        <begin position="405"/>
        <end position="420"/>
    </location>
</feature>
<evidence type="ECO:0000256" key="1">
    <source>
        <dbReference type="ARBA" id="ARBA00011245"/>
    </source>
</evidence>
<feature type="compositionally biased region" description="Low complexity" evidence="4">
    <location>
        <begin position="421"/>
        <end position="434"/>
    </location>
</feature>
<evidence type="ECO:0000313" key="6">
    <source>
        <dbReference type="EMBL" id="CAD8049333.1"/>
    </source>
</evidence>
<gene>
    <name evidence="6" type="ORF">PPRIM_AZ9-3.1.T0130412</name>
</gene>
<feature type="domain" description="Protein kinase" evidence="5">
    <location>
        <begin position="124"/>
        <end position="381"/>
    </location>
</feature>
<dbReference type="PANTHER" id="PTHR44167:SF18">
    <property type="entry name" value="PROTEIN KINASE DOMAIN-CONTAINING PROTEIN"/>
    <property type="match status" value="1"/>
</dbReference>
<dbReference type="GO" id="GO:0005737">
    <property type="term" value="C:cytoplasm"/>
    <property type="evidence" value="ECO:0007669"/>
    <property type="project" value="TreeGrafter"/>
</dbReference>
<keyword evidence="7" id="KW-1185">Reference proteome</keyword>
<dbReference type="PROSITE" id="PS50011">
    <property type="entry name" value="PROTEIN_KINASE_DOM"/>
    <property type="match status" value="1"/>
</dbReference>
<dbReference type="AlphaFoldDB" id="A0A8S1K4M8"/>
<keyword evidence="3" id="KW-0067">ATP-binding</keyword>